<gene>
    <name evidence="1" type="ORF">CDAR_375791</name>
</gene>
<keyword evidence="2" id="KW-1185">Reference proteome</keyword>
<dbReference type="AlphaFoldDB" id="A0AAV4S8L9"/>
<evidence type="ECO:0000313" key="1">
    <source>
        <dbReference type="EMBL" id="GIY28752.1"/>
    </source>
</evidence>
<dbReference type="EMBL" id="BPLQ01007213">
    <property type="protein sequence ID" value="GIY28752.1"/>
    <property type="molecule type" value="Genomic_DNA"/>
</dbReference>
<reference evidence="1 2" key="1">
    <citation type="submission" date="2021-06" db="EMBL/GenBank/DDBJ databases">
        <title>Caerostris darwini draft genome.</title>
        <authorList>
            <person name="Kono N."/>
            <person name="Arakawa K."/>
        </authorList>
    </citation>
    <scope>NUCLEOTIDE SEQUENCE [LARGE SCALE GENOMIC DNA]</scope>
</reference>
<name>A0AAV4S8L9_9ARAC</name>
<protein>
    <submittedName>
        <fullName evidence="1">Uncharacterized protein</fullName>
    </submittedName>
</protein>
<evidence type="ECO:0000313" key="2">
    <source>
        <dbReference type="Proteomes" id="UP001054837"/>
    </source>
</evidence>
<organism evidence="1 2">
    <name type="scientific">Caerostris darwini</name>
    <dbReference type="NCBI Taxonomy" id="1538125"/>
    <lineage>
        <taxon>Eukaryota</taxon>
        <taxon>Metazoa</taxon>
        <taxon>Ecdysozoa</taxon>
        <taxon>Arthropoda</taxon>
        <taxon>Chelicerata</taxon>
        <taxon>Arachnida</taxon>
        <taxon>Araneae</taxon>
        <taxon>Araneomorphae</taxon>
        <taxon>Entelegynae</taxon>
        <taxon>Araneoidea</taxon>
        <taxon>Araneidae</taxon>
        <taxon>Caerostris</taxon>
    </lineage>
</organism>
<dbReference type="Proteomes" id="UP001054837">
    <property type="component" value="Unassembled WGS sequence"/>
</dbReference>
<proteinExistence type="predicted"/>
<comment type="caution">
    <text evidence="1">The sequence shown here is derived from an EMBL/GenBank/DDBJ whole genome shotgun (WGS) entry which is preliminary data.</text>
</comment>
<sequence length="112" mass="12859">MATRTECCACPTSLPCQPMMESNEAEVDAKPEVCSATVMVMGVGQRVELEPDLHILMQEWSRNKPFVPPLENFEWSLEFPLQVFPFYFGARNTVCVCLFRFAFYLKTQIKLV</sequence>
<accession>A0AAV4S8L9</accession>